<feature type="region of interest" description="Disordered" evidence="2">
    <location>
        <begin position="471"/>
        <end position="490"/>
    </location>
</feature>
<dbReference type="AlphaFoldDB" id="A0A2S8F5A5"/>
<dbReference type="InterPro" id="IPR001775">
    <property type="entry name" value="GspD/PilQ"/>
</dbReference>
<evidence type="ECO:0000256" key="2">
    <source>
        <dbReference type="SAM" id="MobiDB-lite"/>
    </source>
</evidence>
<evidence type="ECO:0000256" key="1">
    <source>
        <dbReference type="RuleBase" id="RU004003"/>
    </source>
</evidence>
<dbReference type="InterPro" id="IPR032789">
    <property type="entry name" value="T2SS-T3SS_pil_N"/>
</dbReference>
<feature type="domain" description="Pilus formation protein N-terminal" evidence="4">
    <location>
        <begin position="130"/>
        <end position="204"/>
    </location>
</feature>
<dbReference type="PRINTS" id="PR01032">
    <property type="entry name" value="PHAGEIV"/>
</dbReference>
<comment type="caution">
    <text evidence="5">The sequence shown here is derived from an EMBL/GenBank/DDBJ whole genome shotgun (WGS) entry which is preliminary data.</text>
</comment>
<evidence type="ECO:0000313" key="6">
    <source>
        <dbReference type="Proteomes" id="UP000240009"/>
    </source>
</evidence>
<dbReference type="Pfam" id="PF13629">
    <property type="entry name" value="T2SS-T3SS_pil_N"/>
    <property type="match status" value="1"/>
</dbReference>
<feature type="compositionally biased region" description="Low complexity" evidence="2">
    <location>
        <begin position="474"/>
        <end position="490"/>
    </location>
</feature>
<gene>
    <name evidence="5" type="ORF">C5Y96_17300</name>
</gene>
<evidence type="ECO:0000259" key="4">
    <source>
        <dbReference type="Pfam" id="PF13629"/>
    </source>
</evidence>
<name>A0A2S8F5A5_9BACT</name>
<evidence type="ECO:0000313" key="5">
    <source>
        <dbReference type="EMBL" id="PQO27300.1"/>
    </source>
</evidence>
<dbReference type="PRINTS" id="PR00811">
    <property type="entry name" value="BCTERIALGSPD"/>
</dbReference>
<organism evidence="5 6">
    <name type="scientific">Blastopirellula marina</name>
    <dbReference type="NCBI Taxonomy" id="124"/>
    <lineage>
        <taxon>Bacteria</taxon>
        <taxon>Pseudomonadati</taxon>
        <taxon>Planctomycetota</taxon>
        <taxon>Planctomycetia</taxon>
        <taxon>Pirellulales</taxon>
        <taxon>Pirellulaceae</taxon>
        <taxon>Blastopirellula</taxon>
    </lineage>
</organism>
<dbReference type="InterPro" id="IPR004846">
    <property type="entry name" value="T2SS/T3SS_dom"/>
</dbReference>
<sequence length="638" mass="69250">MPAFLRLVCMVFPRTRYGSMLRAFLFPTTLAWLIVLSGTVTTAIAQTARQPLVHDFRPASETPAFRLAQAPDRPIEVAQPPILLNQPSVTPQVDRLERLENLPPGLRVPQPSEAVQKTYNEFVQGTIDPENTLTIIEGRPRILVFKETPIRIYLPDDRIATYQVISDREISLVGVRRGTTVLNIWVADPTQPNGQRILSYLIRVLPDVETAQQLSATYVNLSNEINQAFPNSYVELQFVGNQLMVRGQAKDSIEAVQILQVVAANAPGTSSRPQLQDGEIVLRNQTVATVTDNVIQQQIESLSQELRDANIVNLLQIPGDQQVMLKVTVAEVNRSAARSIGMDFSVANNAGTVFQQTTAGILSGGLTSSANAGNIMASLDGGQVDIAIRALRQLDLAKSLAEPTLTTLNGQTASFSAGGQFPVPSAIITNGGSAQGVQFIPFGVQLNFTPNIVDRDRIRLVVNATVSSRDENLGTNVGGSSSAGGTSVSGLQSNDFSTTVELREGQTLAVAGLIQHNFGSNAQRIPFWGDLPIIGNTGGLNQTSADEQELVVLITPQLVHPIDACTGPALPGDDMHEPNDIEFFLLNRLEGRHTKGYRSPVRTDHHRQHVGNHCDECQFLIGPTGRAFNCCDQPILYK</sequence>
<dbReference type="InterPro" id="IPR050810">
    <property type="entry name" value="Bact_Secretion_Sys_Channel"/>
</dbReference>
<feature type="domain" description="Type II/III secretion system secretin-like" evidence="3">
    <location>
        <begin position="390"/>
        <end position="559"/>
    </location>
</feature>
<protein>
    <submittedName>
        <fullName evidence="5">Secretion system protein</fullName>
    </submittedName>
</protein>
<comment type="similarity">
    <text evidence="1">Belongs to the bacterial secretin family.</text>
</comment>
<dbReference type="PANTHER" id="PTHR30332">
    <property type="entry name" value="PROBABLE GENERAL SECRETION PATHWAY PROTEIN D"/>
    <property type="match status" value="1"/>
</dbReference>
<dbReference type="Proteomes" id="UP000240009">
    <property type="component" value="Unassembled WGS sequence"/>
</dbReference>
<reference evidence="5 6" key="1">
    <citation type="submission" date="2018-02" db="EMBL/GenBank/DDBJ databases">
        <title>Comparative genomes isolates from brazilian mangrove.</title>
        <authorList>
            <person name="Araujo J.E."/>
            <person name="Taketani R.G."/>
            <person name="Silva M.C.P."/>
            <person name="Loureco M.V."/>
            <person name="Andreote F.D."/>
        </authorList>
    </citation>
    <scope>NUCLEOTIDE SEQUENCE [LARGE SCALE GENOMIC DNA]</scope>
    <source>
        <strain evidence="5 6">HEX-2 MGV</strain>
    </source>
</reference>
<evidence type="ECO:0000259" key="3">
    <source>
        <dbReference type="Pfam" id="PF00263"/>
    </source>
</evidence>
<accession>A0A2S8F5A5</accession>
<proteinExistence type="inferred from homology"/>
<dbReference type="PANTHER" id="PTHR30332:SF17">
    <property type="entry name" value="TYPE IV PILIATION SYSTEM PROTEIN DR_0774-RELATED"/>
    <property type="match status" value="1"/>
</dbReference>
<dbReference type="Pfam" id="PF00263">
    <property type="entry name" value="Secretin"/>
    <property type="match status" value="1"/>
</dbReference>
<dbReference type="GO" id="GO:0015627">
    <property type="term" value="C:type II protein secretion system complex"/>
    <property type="evidence" value="ECO:0007669"/>
    <property type="project" value="TreeGrafter"/>
</dbReference>
<dbReference type="EMBL" id="PUIA01000057">
    <property type="protein sequence ID" value="PQO27300.1"/>
    <property type="molecule type" value="Genomic_DNA"/>
</dbReference>
<dbReference type="GO" id="GO:0009306">
    <property type="term" value="P:protein secretion"/>
    <property type="evidence" value="ECO:0007669"/>
    <property type="project" value="InterPro"/>
</dbReference>